<dbReference type="EMBL" id="SJPG01000001">
    <property type="protein sequence ID" value="TWT61620.1"/>
    <property type="molecule type" value="Genomic_DNA"/>
</dbReference>
<evidence type="ECO:0000256" key="1">
    <source>
        <dbReference type="SAM" id="MobiDB-lite"/>
    </source>
</evidence>
<evidence type="ECO:0000259" key="4">
    <source>
        <dbReference type="Pfam" id="PF07626"/>
    </source>
</evidence>
<dbReference type="InterPro" id="IPR011478">
    <property type="entry name" value="DUF1585"/>
</dbReference>
<organism evidence="10 11">
    <name type="scientific">Rubinisphaera italica</name>
    <dbReference type="NCBI Taxonomy" id="2527969"/>
    <lineage>
        <taxon>Bacteria</taxon>
        <taxon>Pseudomonadati</taxon>
        <taxon>Planctomycetota</taxon>
        <taxon>Planctomycetia</taxon>
        <taxon>Planctomycetales</taxon>
        <taxon>Planctomycetaceae</taxon>
        <taxon>Rubinisphaera</taxon>
    </lineage>
</organism>
<feature type="compositionally biased region" description="Low complexity" evidence="1">
    <location>
        <begin position="40"/>
        <end position="54"/>
    </location>
</feature>
<evidence type="ECO:0000313" key="10">
    <source>
        <dbReference type="EMBL" id="TWT61620.1"/>
    </source>
</evidence>
<name>A0A5C5XF60_9PLAN</name>
<dbReference type="Pfam" id="PF07626">
    <property type="entry name" value="PSD3"/>
    <property type="match status" value="1"/>
</dbReference>
<feature type="domain" description="DUF1585" evidence="3">
    <location>
        <begin position="800"/>
        <end position="873"/>
    </location>
</feature>
<dbReference type="InterPro" id="IPR011429">
    <property type="entry name" value="Cyt_c_Planctomycete-type"/>
</dbReference>
<dbReference type="AlphaFoldDB" id="A0A5C5XF60"/>
<feature type="region of interest" description="Disordered" evidence="1">
    <location>
        <begin position="33"/>
        <end position="97"/>
    </location>
</feature>
<dbReference type="Proteomes" id="UP000316095">
    <property type="component" value="Unassembled WGS sequence"/>
</dbReference>
<evidence type="ECO:0000259" key="8">
    <source>
        <dbReference type="Pfam" id="PF07637"/>
    </source>
</evidence>
<dbReference type="Pfam" id="PF07624">
    <property type="entry name" value="PSD2"/>
    <property type="match status" value="1"/>
</dbReference>
<evidence type="ECO:0000313" key="11">
    <source>
        <dbReference type="Proteomes" id="UP000316095"/>
    </source>
</evidence>
<dbReference type="Pfam" id="PF07635">
    <property type="entry name" value="PSCyt1"/>
    <property type="match status" value="1"/>
</dbReference>
<evidence type="ECO:0000256" key="2">
    <source>
        <dbReference type="SAM" id="Phobius"/>
    </source>
</evidence>
<dbReference type="Gene3D" id="2.60.60.40">
    <property type="match status" value="1"/>
</dbReference>
<evidence type="ECO:0000259" key="3">
    <source>
        <dbReference type="Pfam" id="PF07624"/>
    </source>
</evidence>
<dbReference type="RefSeq" id="WP_165441731.1">
    <property type="nucleotide sequence ID" value="NZ_SJPG01000001.1"/>
</dbReference>
<evidence type="ECO:0008006" key="12">
    <source>
        <dbReference type="Google" id="ProtNLM"/>
    </source>
</evidence>
<dbReference type="InterPro" id="IPR013036">
    <property type="entry name" value="DUF1587"/>
</dbReference>
<dbReference type="InterPro" id="IPR013042">
    <property type="entry name" value="DUF1592"/>
</dbReference>
<dbReference type="Pfam" id="PF07631">
    <property type="entry name" value="PSD4"/>
    <property type="match status" value="1"/>
</dbReference>
<keyword evidence="2" id="KW-1133">Transmembrane helix</keyword>
<feature type="domain" description="Carbohydrate binding module xylan-binding" evidence="9">
    <location>
        <begin position="357"/>
        <end position="448"/>
    </location>
</feature>
<feature type="domain" description="DUF1592" evidence="6">
    <location>
        <begin position="544"/>
        <end position="670"/>
    </location>
</feature>
<accession>A0A5C5XF60</accession>
<evidence type="ECO:0000259" key="5">
    <source>
        <dbReference type="Pfam" id="PF07627"/>
    </source>
</evidence>
<feature type="domain" description="Cytochrome C Planctomycete-type" evidence="7">
    <location>
        <begin position="158"/>
        <end position="205"/>
    </location>
</feature>
<dbReference type="InterPro" id="IPR013039">
    <property type="entry name" value="DUF1588"/>
</dbReference>
<evidence type="ECO:0000259" key="9">
    <source>
        <dbReference type="Pfam" id="PF16841"/>
    </source>
</evidence>
<comment type="caution">
    <text evidence="10">The sequence shown here is derived from an EMBL/GenBank/DDBJ whole genome shotgun (WGS) entry which is preliminary data.</text>
</comment>
<protein>
    <recommendedName>
        <fullName evidence="12">Planctomycete cytochrome C</fullName>
    </recommendedName>
</protein>
<sequence length="880" mass="98542">MDRAGQTAQCPNSDCGAKLKLPTLEQIEAKLKMKALNKESSSQPPVKPSKQTPVAKKQYTKPVRTKRPAPEFAPLPKTRRELRSGKQSATKTKGQKKSARRLWPIAVGIAGVVVLAFAVSSFLPSGSTGDVSPGSTRIFAEQQNEFSTKVIPFLEKYCIDCHSSDFSEGGVKFDQLDPDTNLLENHEFWHHAYLQISLGAMPPSDAEAPPQAEREAVAKWLDGAVNHFDCQGISNPGHVTVHRLNRSEYDNTIRDLLGVNLELSKNFPTDDVGYGFDNIGDVLTISPILMERYLSAAETATSAAIALPESFIVDRKWTGNDFVISGSGSANSNEVGFPSRGSAKARFKATAAGKYEFSVVVAATQAGDELAKCKISLDNSKIESHEIPEHRKYKTIAWSQDVKKGDHELDVAFENDFYDPDAEDPKRRDRNMYLKYVEIIGPEKVPDSAYPASHRMIVTATPSDKLAPEQAALQVMKKFTDRAFRRPVTDQELTRYLKIFELAQSRNETYERSLQIAIQAVLVSPEFLFRIENKPDSKNAVAVENFALASRISYFLWSSMPDEELFELAKSGKLNQDEVLTKQVKRMLLDPKAKALTENFVGQWLGLRQLNELSPDPDMFPEFNKELVRDMQQETELLFANILERDLSLTELLTADYTFVNEKLAKLYGIDSVKGSKFQQVSLKEKPRRGLISHAGILTLTSFPNRTSPVKRGEWVLENILAQDPPPAPPSVPSLEETQASNPNLSFREQLVLHQKDPICSSCHKLMDGIGFGLQNYDAIGRWREEEGGHPIDSRGDLPDGKSFNGPLELIKILGQRPDEFTRCLSEKMLTYALGRGLQWYDRCTIDDIIMATRNDEYRISRLIVEIVKSPAFRKQQVSH</sequence>
<dbReference type="Pfam" id="PF07627">
    <property type="entry name" value="PSCyt3"/>
    <property type="match status" value="1"/>
</dbReference>
<evidence type="ECO:0000259" key="7">
    <source>
        <dbReference type="Pfam" id="PF07635"/>
    </source>
</evidence>
<keyword evidence="2" id="KW-0472">Membrane</keyword>
<dbReference type="Pfam" id="PF16841">
    <property type="entry name" value="CBM60"/>
    <property type="match status" value="1"/>
</dbReference>
<keyword evidence="2" id="KW-0812">Transmembrane</keyword>
<dbReference type="InterPro" id="IPR013043">
    <property type="entry name" value="DUF1595"/>
</dbReference>
<feature type="domain" description="DUF1595" evidence="8">
    <location>
        <begin position="472"/>
        <end position="532"/>
    </location>
</feature>
<dbReference type="Pfam" id="PF07637">
    <property type="entry name" value="PSD5"/>
    <property type="match status" value="1"/>
</dbReference>
<reference evidence="10 11" key="1">
    <citation type="submission" date="2019-02" db="EMBL/GenBank/DDBJ databases">
        <title>Deep-cultivation of Planctomycetes and their phenomic and genomic characterization uncovers novel biology.</title>
        <authorList>
            <person name="Wiegand S."/>
            <person name="Jogler M."/>
            <person name="Boedeker C."/>
            <person name="Pinto D."/>
            <person name="Vollmers J."/>
            <person name="Rivas-Marin E."/>
            <person name="Kohn T."/>
            <person name="Peeters S.H."/>
            <person name="Heuer A."/>
            <person name="Rast P."/>
            <person name="Oberbeckmann S."/>
            <person name="Bunk B."/>
            <person name="Jeske O."/>
            <person name="Meyerdierks A."/>
            <person name="Storesund J.E."/>
            <person name="Kallscheuer N."/>
            <person name="Luecker S."/>
            <person name="Lage O.M."/>
            <person name="Pohl T."/>
            <person name="Merkel B.J."/>
            <person name="Hornburger P."/>
            <person name="Mueller R.-W."/>
            <person name="Bruemmer F."/>
            <person name="Labrenz M."/>
            <person name="Spormann A.M."/>
            <person name="Op Den Camp H."/>
            <person name="Overmann J."/>
            <person name="Amann R."/>
            <person name="Jetten M.S.M."/>
            <person name="Mascher T."/>
            <person name="Medema M.H."/>
            <person name="Devos D.P."/>
            <person name="Kaster A.-K."/>
            <person name="Ovreas L."/>
            <person name="Rohde M."/>
            <person name="Galperin M.Y."/>
            <person name="Jogler C."/>
        </authorList>
    </citation>
    <scope>NUCLEOTIDE SEQUENCE [LARGE SCALE GENOMIC DNA]</scope>
    <source>
        <strain evidence="10 11">Pan54</strain>
    </source>
</reference>
<feature type="region of interest" description="Disordered" evidence="1">
    <location>
        <begin position="721"/>
        <end position="740"/>
    </location>
</feature>
<feature type="domain" description="DUF1587" evidence="4">
    <location>
        <begin position="243"/>
        <end position="305"/>
    </location>
</feature>
<keyword evidence="11" id="KW-1185">Reference proteome</keyword>
<proteinExistence type="predicted"/>
<feature type="transmembrane region" description="Helical" evidence="2">
    <location>
        <begin position="102"/>
        <end position="123"/>
    </location>
</feature>
<feature type="domain" description="DUF1588" evidence="5">
    <location>
        <begin position="688"/>
        <end position="787"/>
    </location>
</feature>
<gene>
    <name evidence="10" type="ORF">Pan54_23560</name>
</gene>
<dbReference type="InterPro" id="IPR031768">
    <property type="entry name" value="CBM60_xylan-bd"/>
</dbReference>
<evidence type="ECO:0000259" key="6">
    <source>
        <dbReference type="Pfam" id="PF07631"/>
    </source>
</evidence>